<proteinExistence type="predicted"/>
<dbReference type="SUPFAM" id="SSF56770">
    <property type="entry name" value="HydA/Nqo6-like"/>
    <property type="match status" value="1"/>
</dbReference>
<name>X1J3W3_9ZZZZ</name>
<keyword evidence="1" id="KW-0560">Oxidoreductase</keyword>
<dbReference type="InterPro" id="IPR037024">
    <property type="entry name" value="NiFe_Hase_small_N_sf"/>
</dbReference>
<dbReference type="GO" id="GO:0016020">
    <property type="term" value="C:membrane"/>
    <property type="evidence" value="ECO:0007669"/>
    <property type="project" value="TreeGrafter"/>
</dbReference>
<comment type="caution">
    <text evidence="3">The sequence shown here is derived from an EMBL/GenBank/DDBJ whole genome shotgun (WGS) entry which is preliminary data.</text>
</comment>
<dbReference type="GO" id="GO:0009061">
    <property type="term" value="P:anaerobic respiration"/>
    <property type="evidence" value="ECO:0007669"/>
    <property type="project" value="TreeGrafter"/>
</dbReference>
<evidence type="ECO:0000256" key="1">
    <source>
        <dbReference type="ARBA" id="ARBA00023002"/>
    </source>
</evidence>
<reference evidence="3" key="1">
    <citation type="journal article" date="2014" name="Front. Microbiol.">
        <title>High frequency of phylogenetically diverse reductive dehalogenase-homologous genes in deep subseafloor sedimentary metagenomes.</title>
        <authorList>
            <person name="Kawai M."/>
            <person name="Futagami T."/>
            <person name="Toyoda A."/>
            <person name="Takaki Y."/>
            <person name="Nishi S."/>
            <person name="Hori S."/>
            <person name="Arai W."/>
            <person name="Tsubouchi T."/>
            <person name="Morono Y."/>
            <person name="Uchiyama I."/>
            <person name="Ito T."/>
            <person name="Fujiyama A."/>
            <person name="Inagaki F."/>
            <person name="Takami H."/>
        </authorList>
    </citation>
    <scope>NUCLEOTIDE SEQUENCE</scope>
    <source>
        <strain evidence="3">Expedition CK06-06</strain>
    </source>
</reference>
<evidence type="ECO:0000313" key="3">
    <source>
        <dbReference type="EMBL" id="GAH89411.1"/>
    </source>
</evidence>
<dbReference type="Gene3D" id="3.40.50.700">
    <property type="entry name" value="NADH:ubiquinone oxidoreductase-like, 20kDa subunit"/>
    <property type="match status" value="1"/>
</dbReference>
<sequence>MKISNVKEYPAIWLQCAACTGCSVSVLNAVNPSIKNLLVDEVLPGRHINLRFHPTVMAGSGAPVIKVMEDTSKQKRGDYILIVEGAIPTAKNGIHGVVGEKAGKPVTMLSQFEELAKDALVVIALGTCAAFGGIPAAHPNPSQCLSVGDVLQSRDINTFLVNIPGCPPHPDWFVGTVASILLSGLPKPEDLDEYRRPKPSMVN</sequence>
<dbReference type="GO" id="GO:0044569">
    <property type="term" value="C:[Ni-Fe] hydrogenase complex"/>
    <property type="evidence" value="ECO:0007669"/>
    <property type="project" value="TreeGrafter"/>
</dbReference>
<feature type="domain" description="NADH:ubiquinone oxidoreductase-like 20kDa subunit" evidence="2">
    <location>
        <begin position="19"/>
        <end position="179"/>
    </location>
</feature>
<dbReference type="PANTHER" id="PTHR30013">
    <property type="entry name" value="NIFE / NIFESE HYDROGENASE SMALL SUBUNIT FAMILY MEMBER"/>
    <property type="match status" value="1"/>
</dbReference>
<dbReference type="GO" id="GO:0008901">
    <property type="term" value="F:ferredoxin hydrogenase activity"/>
    <property type="evidence" value="ECO:0007669"/>
    <property type="project" value="InterPro"/>
</dbReference>
<dbReference type="GO" id="GO:0009055">
    <property type="term" value="F:electron transfer activity"/>
    <property type="evidence" value="ECO:0007669"/>
    <property type="project" value="TreeGrafter"/>
</dbReference>
<dbReference type="PANTHER" id="PTHR30013:SF5">
    <property type="entry name" value="HYDROGENASE SMALL SUBUNIT"/>
    <property type="match status" value="1"/>
</dbReference>
<dbReference type="InterPro" id="IPR001821">
    <property type="entry name" value="NiFe_hydrogenase_ssu"/>
</dbReference>
<dbReference type="Pfam" id="PF01058">
    <property type="entry name" value="Oxidored_q6"/>
    <property type="match status" value="1"/>
</dbReference>
<dbReference type="AlphaFoldDB" id="X1J3W3"/>
<gene>
    <name evidence="3" type="ORF">S03H2_60526</name>
</gene>
<protein>
    <recommendedName>
        <fullName evidence="2">NADH:ubiquinone oxidoreductase-like 20kDa subunit domain-containing protein</fullName>
    </recommendedName>
</protein>
<dbReference type="GO" id="GO:0009375">
    <property type="term" value="C:ferredoxin hydrogenase complex"/>
    <property type="evidence" value="ECO:0007669"/>
    <property type="project" value="InterPro"/>
</dbReference>
<organism evidence="3">
    <name type="scientific">marine sediment metagenome</name>
    <dbReference type="NCBI Taxonomy" id="412755"/>
    <lineage>
        <taxon>unclassified sequences</taxon>
        <taxon>metagenomes</taxon>
        <taxon>ecological metagenomes</taxon>
    </lineage>
</organism>
<dbReference type="GO" id="GO:0051536">
    <property type="term" value="F:iron-sulfur cluster binding"/>
    <property type="evidence" value="ECO:0007669"/>
    <property type="project" value="InterPro"/>
</dbReference>
<dbReference type="PRINTS" id="PR00614">
    <property type="entry name" value="NIHGNASESMLL"/>
</dbReference>
<evidence type="ECO:0000259" key="2">
    <source>
        <dbReference type="Pfam" id="PF01058"/>
    </source>
</evidence>
<dbReference type="EMBL" id="BARU01039008">
    <property type="protein sequence ID" value="GAH89411.1"/>
    <property type="molecule type" value="Genomic_DNA"/>
</dbReference>
<accession>X1J3W3</accession>
<dbReference type="InterPro" id="IPR006137">
    <property type="entry name" value="NADH_UbQ_OxRdtase-like_20kDa"/>
</dbReference>